<evidence type="ECO:0000256" key="4">
    <source>
        <dbReference type="ARBA" id="ARBA00022833"/>
    </source>
</evidence>
<evidence type="ECO:0000259" key="5">
    <source>
        <dbReference type="SMART" id="SM00849"/>
    </source>
</evidence>
<dbReference type="SUPFAM" id="SSF56281">
    <property type="entry name" value="Metallo-hydrolase/oxidoreductase"/>
    <property type="match status" value="1"/>
</dbReference>
<dbReference type="GO" id="GO:0046872">
    <property type="term" value="F:metal ion binding"/>
    <property type="evidence" value="ECO:0007669"/>
    <property type="project" value="UniProtKB-KW"/>
</dbReference>
<dbReference type="PANTHER" id="PTHR42978:SF6">
    <property type="entry name" value="QUORUM-QUENCHING LACTONASE YTNP-RELATED"/>
    <property type="match status" value="1"/>
</dbReference>
<keyword evidence="2" id="KW-0479">Metal-binding</keyword>
<feature type="domain" description="Metallo-beta-lactamase" evidence="5">
    <location>
        <begin position="79"/>
        <end position="283"/>
    </location>
</feature>
<gene>
    <name evidence="6" type="ORF">SAMN06265368_4085</name>
</gene>
<dbReference type="AlphaFoldDB" id="A0A285PM58"/>
<keyword evidence="7" id="KW-1185">Reference proteome</keyword>
<evidence type="ECO:0000313" key="6">
    <source>
        <dbReference type="EMBL" id="SNZ20971.1"/>
    </source>
</evidence>
<dbReference type="InterPro" id="IPR019546">
    <property type="entry name" value="TAT_signal_bac_arc"/>
</dbReference>
<dbReference type="InterPro" id="IPR051013">
    <property type="entry name" value="MBL_superfamily_lactonases"/>
</dbReference>
<dbReference type="SMART" id="SM00849">
    <property type="entry name" value="Lactamase_B"/>
    <property type="match status" value="1"/>
</dbReference>
<dbReference type="Pfam" id="PF00753">
    <property type="entry name" value="Lactamase_B"/>
    <property type="match status" value="1"/>
</dbReference>
<dbReference type="OrthoDB" id="9773738at2"/>
<organism evidence="6 7">
    <name type="scientific">Cohaesibacter gelatinilyticus</name>
    <dbReference type="NCBI Taxonomy" id="372072"/>
    <lineage>
        <taxon>Bacteria</taxon>
        <taxon>Pseudomonadati</taxon>
        <taxon>Pseudomonadota</taxon>
        <taxon>Alphaproteobacteria</taxon>
        <taxon>Hyphomicrobiales</taxon>
        <taxon>Cohaesibacteraceae</taxon>
    </lineage>
</organism>
<dbReference type="PANTHER" id="PTHR42978">
    <property type="entry name" value="QUORUM-QUENCHING LACTONASE YTNP-RELATED-RELATED"/>
    <property type="match status" value="1"/>
</dbReference>
<accession>A0A285PM58</accession>
<evidence type="ECO:0000256" key="3">
    <source>
        <dbReference type="ARBA" id="ARBA00022801"/>
    </source>
</evidence>
<dbReference type="GO" id="GO:0016787">
    <property type="term" value="F:hydrolase activity"/>
    <property type="evidence" value="ECO:0007669"/>
    <property type="project" value="UniProtKB-KW"/>
</dbReference>
<dbReference type="InterPro" id="IPR006311">
    <property type="entry name" value="TAT_signal"/>
</dbReference>
<keyword evidence="3" id="KW-0378">Hydrolase</keyword>
<dbReference type="RefSeq" id="WP_097155345.1">
    <property type="nucleotide sequence ID" value="NZ_OBEL01000006.1"/>
</dbReference>
<evidence type="ECO:0000313" key="7">
    <source>
        <dbReference type="Proteomes" id="UP000219439"/>
    </source>
</evidence>
<comment type="similarity">
    <text evidence="1">Belongs to the metallo-beta-lactamase superfamily.</text>
</comment>
<dbReference type="CDD" id="cd07720">
    <property type="entry name" value="OPHC2-like_MBL-fold"/>
    <property type="match status" value="1"/>
</dbReference>
<evidence type="ECO:0000256" key="2">
    <source>
        <dbReference type="ARBA" id="ARBA00022723"/>
    </source>
</evidence>
<proteinExistence type="inferred from homology"/>
<dbReference type="Proteomes" id="UP000219439">
    <property type="component" value="Unassembled WGS sequence"/>
</dbReference>
<dbReference type="InterPro" id="IPR036866">
    <property type="entry name" value="RibonucZ/Hydroxyglut_hydro"/>
</dbReference>
<protein>
    <submittedName>
        <fullName evidence="6">Tat (Twin-arginine translocation) pathway signal sequence</fullName>
    </submittedName>
</protein>
<dbReference type="Gene3D" id="3.60.15.10">
    <property type="entry name" value="Ribonuclease Z/Hydroxyacylglutathione hydrolase-like"/>
    <property type="match status" value="1"/>
</dbReference>
<dbReference type="EMBL" id="OBEL01000006">
    <property type="protein sequence ID" value="SNZ20971.1"/>
    <property type="molecule type" value="Genomic_DNA"/>
</dbReference>
<name>A0A285PM58_9HYPH</name>
<dbReference type="NCBIfam" id="TIGR01409">
    <property type="entry name" value="TAT_signal_seq"/>
    <property type="match status" value="1"/>
</dbReference>
<dbReference type="PROSITE" id="PS51318">
    <property type="entry name" value="TAT"/>
    <property type="match status" value="1"/>
</dbReference>
<reference evidence="6 7" key="1">
    <citation type="submission" date="2017-09" db="EMBL/GenBank/DDBJ databases">
        <authorList>
            <person name="Ehlers B."/>
            <person name="Leendertz F.H."/>
        </authorList>
    </citation>
    <scope>NUCLEOTIDE SEQUENCE [LARGE SCALE GENOMIC DNA]</scope>
    <source>
        <strain evidence="6 7">DSM 18289</strain>
    </source>
</reference>
<sequence length="305" mass="33254">MHRRDFLKTTGVMAGGLALTSLIPNLVHASLTLGNTKISTLSDGTLGLPGDMVYGHLPQDELAPILEKYSLDRKRVVPECNVTLVQSGENKVLFDVGAGSNFMPTAGKILESLEGTDLSVDDITHVIFTHAHPDHIWGLLDDFDDPVFPNATHMIGKTEWEYWMNPETVNSIEPSRQAFAVGAKNRLSAIEDAVSFFKDGEEILPGIAAHASFGHTPGHMAFEVRSGSDAAMIVGDSIVNHHVAFERPDWHSGSDQDPETGAKTRIALLDKITTDKMQLIGFHLPNGGIGRCERKDNSYQFISEA</sequence>
<keyword evidence="4" id="KW-0862">Zinc</keyword>
<evidence type="ECO:0000256" key="1">
    <source>
        <dbReference type="ARBA" id="ARBA00007749"/>
    </source>
</evidence>
<dbReference type="InterPro" id="IPR001279">
    <property type="entry name" value="Metallo-B-lactamas"/>
</dbReference>